<gene>
    <name evidence="2" type="ORF">EFP84_19725</name>
</gene>
<dbReference type="Proteomes" id="UP000276407">
    <property type="component" value="Chromosome 2"/>
</dbReference>
<organism evidence="2 3">
    <name type="scientific">Leptospira kmetyi</name>
    <dbReference type="NCBI Taxonomy" id="408139"/>
    <lineage>
        <taxon>Bacteria</taxon>
        <taxon>Pseudomonadati</taxon>
        <taxon>Spirochaetota</taxon>
        <taxon>Spirochaetia</taxon>
        <taxon>Leptospirales</taxon>
        <taxon>Leptospiraceae</taxon>
        <taxon>Leptospira</taxon>
    </lineage>
</organism>
<keyword evidence="1" id="KW-1133">Transmembrane helix</keyword>
<evidence type="ECO:0000313" key="2">
    <source>
        <dbReference type="EMBL" id="AYV57858.1"/>
    </source>
</evidence>
<feature type="transmembrane region" description="Helical" evidence="1">
    <location>
        <begin position="336"/>
        <end position="352"/>
    </location>
</feature>
<keyword evidence="1" id="KW-0812">Transmembrane</keyword>
<feature type="transmembrane region" description="Helical" evidence="1">
    <location>
        <begin position="116"/>
        <end position="134"/>
    </location>
</feature>
<sequence length="510" mass="58130">MKYILSLILFFISLLYSLAFSPEGIYLNSDILYIPTVALDVFRDGGNFLFWSFTPSPYFFPDFPIVSILLWIFGSAGKALVVFAFLQTILFTVLTERFWIYLREEKKRKPLSRKEARRVKSWVLVSISFLLLAAKNFPTLYILFLPSIHASSFLVTLYAWPLLSKTFKKREVWILSFWIALTIASDRILFVELVIPGILAGFLHRDSAGSVWKRFFPESSKILLVAGIIGLILHSILKSFLFIEKSGRIPAVLSFAQIVRDISRFKDEALVWFSSGGASAIPVPAVLISILTIAFFFALTRMYKTKSTSFLFFFFAILAFAPILTGTYIDEYSLRYAAPALILSPIFLVFVAGFPKRGLTLSIFVLFLSVWFLGQKSPENPENALLRLFRTIPQEASCVDKIAKNRPISLVVSDFWNAKRIRVFSETKIPAIHVAYGTLEGSHTISNREWYLKDYPGTIAVLTEGLGEDRILEVYGKPSDKTQCGSKEFYFYEDSQKIREALRKPFQKTK</sequence>
<feature type="transmembrane region" description="Helical" evidence="1">
    <location>
        <begin position="358"/>
        <end position="374"/>
    </location>
</feature>
<feature type="transmembrane region" description="Helical" evidence="1">
    <location>
        <begin position="172"/>
        <end position="202"/>
    </location>
</feature>
<feature type="transmembrane region" description="Helical" evidence="1">
    <location>
        <begin position="270"/>
        <end position="298"/>
    </location>
</feature>
<dbReference type="EMBL" id="CP033615">
    <property type="protein sequence ID" value="AYV57858.1"/>
    <property type="molecule type" value="Genomic_DNA"/>
</dbReference>
<feature type="transmembrane region" description="Helical" evidence="1">
    <location>
        <begin position="222"/>
        <end position="243"/>
    </location>
</feature>
<accession>A0AAD0USL6</accession>
<evidence type="ECO:0000313" key="3">
    <source>
        <dbReference type="Proteomes" id="UP000276407"/>
    </source>
</evidence>
<dbReference type="RefSeq" id="WP_123180519.1">
    <property type="nucleotide sequence ID" value="NZ_CP033615.1"/>
</dbReference>
<feature type="transmembrane region" description="Helical" evidence="1">
    <location>
        <begin position="68"/>
        <end position="95"/>
    </location>
</feature>
<evidence type="ECO:0000256" key="1">
    <source>
        <dbReference type="SAM" id="Phobius"/>
    </source>
</evidence>
<dbReference type="AlphaFoldDB" id="A0AAD0USL6"/>
<name>A0AAD0USL6_9LEPT</name>
<reference evidence="2 3" key="1">
    <citation type="submission" date="2018-11" db="EMBL/GenBank/DDBJ databases">
        <title>Complete genome sequence of Leptospira kmetyi isolate LS 001/16 from soil sample associated with a leptospirosis patient in Kelantan.</title>
        <authorList>
            <person name="Muhammad Yusoff F."/>
            <person name="Muhammad Yusoff S."/>
            <person name="Ahmad M.N."/>
            <person name="Yusof N.Y."/>
            <person name="Aziah I."/>
        </authorList>
    </citation>
    <scope>NUCLEOTIDE SEQUENCE [LARGE SCALE GENOMIC DNA]</scope>
    <source>
        <strain evidence="2 3">LS 001/16</strain>
    </source>
</reference>
<keyword evidence="1" id="KW-0472">Membrane</keyword>
<protein>
    <submittedName>
        <fullName evidence="2">Uncharacterized protein</fullName>
    </submittedName>
</protein>
<dbReference type="KEGG" id="lkm:EFP84_19725"/>
<feature type="transmembrane region" description="Helical" evidence="1">
    <location>
        <begin position="310"/>
        <end position="329"/>
    </location>
</feature>
<proteinExistence type="predicted"/>